<comment type="similarity">
    <text evidence="2">Belongs to the DNA polymerase type-C family. DnaE subfamily.</text>
</comment>
<evidence type="ECO:0000256" key="2">
    <source>
        <dbReference type="ARBA" id="ARBA00009496"/>
    </source>
</evidence>
<dbReference type="EMBL" id="JAEKJY010000005">
    <property type="protein sequence ID" value="MBN8236926.1"/>
    <property type="molecule type" value="Genomic_DNA"/>
</dbReference>
<comment type="subcellular location">
    <subcellularLocation>
        <location evidence="1">Cytoplasm</location>
    </subcellularLocation>
</comment>
<dbReference type="SUPFAM" id="SSF89550">
    <property type="entry name" value="PHP domain-like"/>
    <property type="match status" value="1"/>
</dbReference>
<keyword evidence="7" id="KW-0235">DNA replication</keyword>
<dbReference type="InterPro" id="IPR040982">
    <property type="entry name" value="DNA_pol3_finger"/>
</dbReference>
<keyword evidence="8" id="KW-0239">DNA-directed DNA polymerase</keyword>
<dbReference type="NCBIfam" id="TIGR00594">
    <property type="entry name" value="polc"/>
    <property type="match status" value="1"/>
</dbReference>
<organism evidence="12 13">
    <name type="scientific">Halobacillus kuroshimensis</name>
    <dbReference type="NCBI Taxonomy" id="302481"/>
    <lineage>
        <taxon>Bacteria</taxon>
        <taxon>Bacillati</taxon>
        <taxon>Bacillota</taxon>
        <taxon>Bacilli</taxon>
        <taxon>Bacillales</taxon>
        <taxon>Bacillaceae</taxon>
        <taxon>Halobacillus</taxon>
    </lineage>
</organism>
<dbReference type="Pfam" id="PF01336">
    <property type="entry name" value="tRNA_anti-codon"/>
    <property type="match status" value="1"/>
</dbReference>
<accession>A0ABS3E025</accession>
<dbReference type="Gene3D" id="1.10.10.1600">
    <property type="entry name" value="Bacterial DNA polymerase III alpha subunit, thumb domain"/>
    <property type="match status" value="1"/>
</dbReference>
<dbReference type="InterPro" id="IPR004365">
    <property type="entry name" value="NA-bd_OB_tRNA"/>
</dbReference>
<evidence type="ECO:0000313" key="12">
    <source>
        <dbReference type="EMBL" id="MBN8236926.1"/>
    </source>
</evidence>
<dbReference type="PANTHER" id="PTHR32294">
    <property type="entry name" value="DNA POLYMERASE III SUBUNIT ALPHA"/>
    <property type="match status" value="1"/>
</dbReference>
<feature type="domain" description="Polymerase/histidinol phosphatase N-terminal" evidence="11">
    <location>
        <begin position="4"/>
        <end position="71"/>
    </location>
</feature>
<evidence type="ECO:0000256" key="6">
    <source>
        <dbReference type="ARBA" id="ARBA00022695"/>
    </source>
</evidence>
<dbReference type="Pfam" id="PF17657">
    <property type="entry name" value="DNA_pol3_finger"/>
    <property type="match status" value="1"/>
</dbReference>
<comment type="caution">
    <text evidence="12">The sequence shown here is derived from an EMBL/GenBank/DDBJ whole genome shotgun (WGS) entry which is preliminary data.</text>
</comment>
<protein>
    <recommendedName>
        <fullName evidence="4">DNA polymerase III subunit alpha</fullName>
        <ecNumber evidence="3">2.7.7.7</ecNumber>
    </recommendedName>
</protein>
<dbReference type="GO" id="GO:0003887">
    <property type="term" value="F:DNA-directed DNA polymerase activity"/>
    <property type="evidence" value="ECO:0007669"/>
    <property type="project" value="UniProtKB-EC"/>
</dbReference>
<name>A0ABS3E025_9BACI</name>
<dbReference type="Pfam" id="PF14579">
    <property type="entry name" value="HHH_6"/>
    <property type="match status" value="1"/>
</dbReference>
<keyword evidence="5 12" id="KW-0808">Transferase</keyword>
<dbReference type="RefSeq" id="WP_206935544.1">
    <property type="nucleotide sequence ID" value="NZ_JAEKJY010000005.1"/>
</dbReference>
<proteinExistence type="inferred from homology"/>
<dbReference type="PANTHER" id="PTHR32294:SF0">
    <property type="entry name" value="DNA POLYMERASE III SUBUNIT ALPHA"/>
    <property type="match status" value="1"/>
</dbReference>
<gene>
    <name evidence="12" type="primary">dnaE</name>
    <name evidence="12" type="ORF">JF544_16830</name>
</gene>
<dbReference type="InterPro" id="IPR016195">
    <property type="entry name" value="Pol/histidinol_Pase-like"/>
</dbReference>
<evidence type="ECO:0000313" key="13">
    <source>
        <dbReference type="Proteomes" id="UP000663970"/>
    </source>
</evidence>
<sequence length="1119" mass="127048">MTFTHLNVRSGYSLMKSTVKINDLVHEAKALGFESIALTDENTLSGALAFYEECRAQGIKPVIGLTTTIEDRSLLHPVRLLATSQTGYKNLMKIATWANTKDHPMNLETFADVSQGLIVIHMTSASPWGEPLSDRMFEHMEDGLNRWMHAVKKEDFYLSIQDLDLHSERQLHTPLREWTVEKGLQVTAVGDVRYIRKEEADAYQCLRAVDEGTRYTPNSAHGPFYLKSAEEMESFFGEWWPEVLEAADHIARRCQWDMDLNQQLLPTYPAPEGKSGAAYLRELCERALKKKYDGKTEAVERLNHELSVIESMGFSDYFLIVWDFIDFARAKGINAGPGRGSAAGSIVAYLLDITKVDPLEYQLLFERFLNPERITMPDIDIDFPDQRREEVISYVAEKYGKQHAAQISTFGTFAAKSVLRELFKVLHIEESDASFILHQLPKQATQPLVEIVRQSEELKDYIRNSEKLKQLFKIAAKLEGLPRHISTHAAGVVLSEKPLMEYTPLMKSQGEVYVTQLTMGDLEKIGLLKIDFLGLRNLTFMENLERKIQRAGNHSFTLDQIPLNDSATFSLLSEGKTNGVFQLESQGMKQVLTKLKPTHFEDVVAVNALYRPGPMEYIDTYIERKNKKAAIELPHEDLERILSPTYGVLVYQEQIMQVAGLAAGYSLGQADMLRRAVSKKQGGVLESERKAFVSGALENGYSEQVAEQLFDWIVKFSNYGFNRSHAVAYSLISYQLAFMKAHHPSAFMAELINANLGDRDKLATYIREAREMHVRVKAPSINKSGAAARGQRSEITMGFLSIKGVGYQAAKAIVEGRGQQPFRHLNDFCLRVDTKIVSRKVIEGLIIAGAFDELHSNRASALATIDQALEQGELFKEFQDQPGFFDQEMVMDMVDVEPFPLLKNLAMEKEVLGTYLSDHPLESQRKSLRRRGILALSQLYRMKMNKKVDTAAVVDSIREIRTKRGDPMAFLSMSDESAEVDAVIFPDTYRDVKVWLKEQMLVTTSGKVEERNGRKQLIIQSLHPFEMDESSHESAQEERRLFVKVTDENENEALQQLKETAQYFPGNTPVFLFRSEDRKTYRLDESYGLQPTRDCLDQLNAFFGEKNVALRSNKKKAEN</sequence>
<dbReference type="InterPro" id="IPR029460">
    <property type="entry name" value="DNAPol_HHH"/>
</dbReference>
<evidence type="ECO:0000256" key="7">
    <source>
        <dbReference type="ARBA" id="ARBA00022705"/>
    </source>
</evidence>
<evidence type="ECO:0000256" key="3">
    <source>
        <dbReference type="ARBA" id="ARBA00012417"/>
    </source>
</evidence>
<dbReference type="EC" id="2.7.7.7" evidence="3"/>
<dbReference type="InterPro" id="IPR004013">
    <property type="entry name" value="PHP_dom"/>
</dbReference>
<evidence type="ECO:0000256" key="9">
    <source>
        <dbReference type="ARBA" id="ARBA00025611"/>
    </source>
</evidence>
<evidence type="ECO:0000256" key="8">
    <source>
        <dbReference type="ARBA" id="ARBA00022932"/>
    </source>
</evidence>
<dbReference type="CDD" id="cd04485">
    <property type="entry name" value="DnaE_OBF"/>
    <property type="match status" value="1"/>
</dbReference>
<evidence type="ECO:0000256" key="1">
    <source>
        <dbReference type="ARBA" id="ARBA00004496"/>
    </source>
</evidence>
<keyword evidence="6 12" id="KW-0548">Nucleotidyltransferase</keyword>
<dbReference type="NCBIfam" id="NF004226">
    <property type="entry name" value="PRK05673.1"/>
    <property type="match status" value="1"/>
</dbReference>
<dbReference type="Gene3D" id="3.20.20.140">
    <property type="entry name" value="Metal-dependent hydrolases"/>
    <property type="match status" value="1"/>
</dbReference>
<reference evidence="12 13" key="1">
    <citation type="submission" date="2020-12" db="EMBL/GenBank/DDBJ databases">
        <title>Oil enriched cultivation method for isolating marine PHA-producing bacteria.</title>
        <authorList>
            <person name="Zheng W."/>
            <person name="Yu S."/>
            <person name="Huang Y."/>
        </authorList>
    </citation>
    <scope>NUCLEOTIDE SEQUENCE [LARGE SCALE GENOMIC DNA]</scope>
    <source>
        <strain evidence="12 13">SY-2-6</strain>
    </source>
</reference>
<evidence type="ECO:0000259" key="11">
    <source>
        <dbReference type="SMART" id="SM00481"/>
    </source>
</evidence>
<dbReference type="InterPro" id="IPR041931">
    <property type="entry name" value="DNA_pol3_alpha_thumb_dom"/>
</dbReference>
<dbReference type="Pfam" id="PF07733">
    <property type="entry name" value="DNA_pol3_alpha"/>
    <property type="match status" value="1"/>
</dbReference>
<keyword evidence="13" id="KW-1185">Reference proteome</keyword>
<dbReference type="InterPro" id="IPR003141">
    <property type="entry name" value="Pol/His_phosphatase_N"/>
</dbReference>
<dbReference type="InterPro" id="IPR011708">
    <property type="entry name" value="DNA_pol3_alpha_NTPase_dom"/>
</dbReference>
<dbReference type="Proteomes" id="UP000663970">
    <property type="component" value="Unassembled WGS sequence"/>
</dbReference>
<evidence type="ECO:0000256" key="5">
    <source>
        <dbReference type="ARBA" id="ARBA00022679"/>
    </source>
</evidence>
<evidence type="ECO:0000256" key="10">
    <source>
        <dbReference type="ARBA" id="ARBA00049244"/>
    </source>
</evidence>
<dbReference type="Pfam" id="PF02811">
    <property type="entry name" value="PHP"/>
    <property type="match status" value="1"/>
</dbReference>
<comment type="function">
    <text evidence="9">DNA polymerase III is a complex, multichain enzyme responsible for most of the replicative synthesis in bacteria. This DNA polymerase also exhibits 3' to 5' exonuclease activity. The alpha chain is the DNA polymerase.</text>
</comment>
<dbReference type="InterPro" id="IPR004805">
    <property type="entry name" value="DnaE2/DnaE/PolC"/>
</dbReference>
<dbReference type="SMART" id="SM00481">
    <property type="entry name" value="POLIIIAc"/>
    <property type="match status" value="1"/>
</dbReference>
<comment type="catalytic activity">
    <reaction evidence="10">
        <text>DNA(n) + a 2'-deoxyribonucleoside 5'-triphosphate = DNA(n+1) + diphosphate</text>
        <dbReference type="Rhea" id="RHEA:22508"/>
        <dbReference type="Rhea" id="RHEA-COMP:17339"/>
        <dbReference type="Rhea" id="RHEA-COMP:17340"/>
        <dbReference type="ChEBI" id="CHEBI:33019"/>
        <dbReference type="ChEBI" id="CHEBI:61560"/>
        <dbReference type="ChEBI" id="CHEBI:173112"/>
        <dbReference type="EC" id="2.7.7.7"/>
    </reaction>
</comment>
<evidence type="ECO:0000256" key="4">
    <source>
        <dbReference type="ARBA" id="ARBA00019114"/>
    </source>
</evidence>
<dbReference type="Gene3D" id="1.10.150.870">
    <property type="match status" value="1"/>
</dbReference>